<dbReference type="OMA" id="ENVYYIA"/>
<accession>A0A8D0C4M8</accession>
<proteinExistence type="predicted"/>
<dbReference type="PANTHER" id="PTHR37932:SF1">
    <property type="entry name" value="SMALL LYSINE-RICH PROTEIN 1"/>
    <property type="match status" value="1"/>
</dbReference>
<protein>
    <submittedName>
        <fullName evidence="2">Small lysine rich protein 1</fullName>
    </submittedName>
</protein>
<dbReference type="PANTHER" id="PTHR37932">
    <property type="entry name" value="SMALL LYSINE-RICH PROTEIN 1"/>
    <property type="match status" value="1"/>
</dbReference>
<name>A0A8D0C4M8_SALMN</name>
<evidence type="ECO:0000256" key="1">
    <source>
        <dbReference type="SAM" id="MobiDB-lite"/>
    </source>
</evidence>
<organism evidence="2 3">
    <name type="scientific">Salvator merianae</name>
    <name type="common">Argentine black and white tegu</name>
    <name type="synonym">Tupinambis merianae</name>
    <dbReference type="NCBI Taxonomy" id="96440"/>
    <lineage>
        <taxon>Eukaryota</taxon>
        <taxon>Metazoa</taxon>
        <taxon>Chordata</taxon>
        <taxon>Craniata</taxon>
        <taxon>Vertebrata</taxon>
        <taxon>Euteleostomi</taxon>
        <taxon>Lepidosauria</taxon>
        <taxon>Squamata</taxon>
        <taxon>Bifurcata</taxon>
        <taxon>Unidentata</taxon>
        <taxon>Episquamata</taxon>
        <taxon>Laterata</taxon>
        <taxon>Teiioidea</taxon>
        <taxon>Teiidae</taxon>
        <taxon>Salvator</taxon>
    </lineage>
</organism>
<dbReference type="GeneTree" id="ENSGT00640000091917"/>
<reference evidence="2" key="1">
    <citation type="submission" date="2025-08" db="UniProtKB">
        <authorList>
            <consortium name="Ensembl"/>
        </authorList>
    </citation>
    <scope>IDENTIFICATION</scope>
</reference>
<feature type="region of interest" description="Disordered" evidence="1">
    <location>
        <begin position="1"/>
        <end position="29"/>
    </location>
</feature>
<sequence length="73" mass="7898">LSLQGSGGKGKGKGKGKRKRKDKKGKKAATEVDILSPAAMLNLYYIAHNAAACLQFRGFPWPGSLKKKGKKRK</sequence>
<evidence type="ECO:0000313" key="2">
    <source>
        <dbReference type="Ensembl" id="ENSSMRP00000017386.1"/>
    </source>
</evidence>
<dbReference type="Ensembl" id="ENSSMRT00000020361.1">
    <property type="protein sequence ID" value="ENSSMRP00000017386.1"/>
    <property type="gene ID" value="ENSSMRG00000013546.1"/>
</dbReference>
<reference evidence="2" key="2">
    <citation type="submission" date="2025-09" db="UniProtKB">
        <authorList>
            <consortium name="Ensembl"/>
        </authorList>
    </citation>
    <scope>IDENTIFICATION</scope>
</reference>
<dbReference type="AlphaFoldDB" id="A0A8D0C4M8"/>
<keyword evidence="3" id="KW-1185">Reference proteome</keyword>
<evidence type="ECO:0000313" key="3">
    <source>
        <dbReference type="Proteomes" id="UP000694421"/>
    </source>
</evidence>
<dbReference type="Proteomes" id="UP000694421">
    <property type="component" value="Unplaced"/>
</dbReference>
<dbReference type="InterPro" id="IPR037760">
    <property type="entry name" value="SMKR1"/>
</dbReference>
<feature type="compositionally biased region" description="Basic residues" evidence="1">
    <location>
        <begin position="10"/>
        <end position="27"/>
    </location>
</feature>